<name>A0AAV4Y123_CAEEX</name>
<gene>
    <name evidence="1" type="ORF">CEXT_430241</name>
</gene>
<reference evidence="1 2" key="1">
    <citation type="submission" date="2021-06" db="EMBL/GenBank/DDBJ databases">
        <title>Caerostris extrusa draft genome.</title>
        <authorList>
            <person name="Kono N."/>
            <person name="Arakawa K."/>
        </authorList>
    </citation>
    <scope>NUCLEOTIDE SEQUENCE [LARGE SCALE GENOMIC DNA]</scope>
</reference>
<keyword evidence="2" id="KW-1185">Reference proteome</keyword>
<evidence type="ECO:0000313" key="1">
    <source>
        <dbReference type="EMBL" id="GIY99660.1"/>
    </source>
</evidence>
<comment type="caution">
    <text evidence="1">The sequence shown here is derived from an EMBL/GenBank/DDBJ whole genome shotgun (WGS) entry which is preliminary data.</text>
</comment>
<evidence type="ECO:0000313" key="2">
    <source>
        <dbReference type="Proteomes" id="UP001054945"/>
    </source>
</evidence>
<organism evidence="1 2">
    <name type="scientific">Caerostris extrusa</name>
    <name type="common">Bark spider</name>
    <name type="synonym">Caerostris bankana</name>
    <dbReference type="NCBI Taxonomy" id="172846"/>
    <lineage>
        <taxon>Eukaryota</taxon>
        <taxon>Metazoa</taxon>
        <taxon>Ecdysozoa</taxon>
        <taxon>Arthropoda</taxon>
        <taxon>Chelicerata</taxon>
        <taxon>Arachnida</taxon>
        <taxon>Araneae</taxon>
        <taxon>Araneomorphae</taxon>
        <taxon>Entelegynae</taxon>
        <taxon>Araneoidea</taxon>
        <taxon>Araneidae</taxon>
        <taxon>Caerostris</taxon>
    </lineage>
</organism>
<protein>
    <submittedName>
        <fullName evidence="1">Uncharacterized protein</fullName>
    </submittedName>
</protein>
<sequence>MHSCHHPVSGFEHRKERRARLAPLWPSASSFSGRDLYCKHTNPFLLLLWDFLRRRRVAEVETSRLTFFFFLLPPPLPYTPRIRDFRASGGTRAGFVPIRASNQDEGALAEMES</sequence>
<dbReference type="EMBL" id="BPLR01018445">
    <property type="protein sequence ID" value="GIY99660.1"/>
    <property type="molecule type" value="Genomic_DNA"/>
</dbReference>
<accession>A0AAV4Y123</accession>
<proteinExistence type="predicted"/>
<dbReference type="Proteomes" id="UP001054945">
    <property type="component" value="Unassembled WGS sequence"/>
</dbReference>
<dbReference type="AlphaFoldDB" id="A0AAV4Y123"/>